<keyword evidence="2" id="KW-1185">Reference proteome</keyword>
<sequence length="59" mass="6604">KVLFCKPVPVLFVKKTKSCTTDSGSGHKKAGQQQETLSNTNTLFCSWRLCLLLLLFKIC</sequence>
<dbReference type="AlphaFoldDB" id="A0A182FYH1"/>
<proteinExistence type="predicted"/>
<evidence type="ECO:0000313" key="1">
    <source>
        <dbReference type="EnsemblMetazoa" id="AALB014661-PA"/>
    </source>
</evidence>
<dbReference type="EnsemblMetazoa" id="AALB014661-RA">
    <property type="protein sequence ID" value="AALB014661-PA"/>
    <property type="gene ID" value="AALB014661"/>
</dbReference>
<name>A0A182FYH1_ANOAL</name>
<reference evidence="1" key="2">
    <citation type="submission" date="2022-08" db="UniProtKB">
        <authorList>
            <consortium name="EnsemblMetazoa"/>
        </authorList>
    </citation>
    <scope>IDENTIFICATION</scope>
    <source>
        <strain evidence="1">STECLA/ALBI9_A</strain>
    </source>
</reference>
<accession>A0A182FYH1</accession>
<dbReference type="Proteomes" id="UP000069272">
    <property type="component" value="Chromosome 3R"/>
</dbReference>
<organism evidence="1 2">
    <name type="scientific">Anopheles albimanus</name>
    <name type="common">New world malaria mosquito</name>
    <dbReference type="NCBI Taxonomy" id="7167"/>
    <lineage>
        <taxon>Eukaryota</taxon>
        <taxon>Metazoa</taxon>
        <taxon>Ecdysozoa</taxon>
        <taxon>Arthropoda</taxon>
        <taxon>Hexapoda</taxon>
        <taxon>Insecta</taxon>
        <taxon>Pterygota</taxon>
        <taxon>Neoptera</taxon>
        <taxon>Endopterygota</taxon>
        <taxon>Diptera</taxon>
        <taxon>Nematocera</taxon>
        <taxon>Culicoidea</taxon>
        <taxon>Culicidae</taxon>
        <taxon>Anophelinae</taxon>
        <taxon>Anopheles</taxon>
    </lineage>
</organism>
<dbReference type="VEuPathDB" id="VectorBase:AALB014661"/>
<evidence type="ECO:0000313" key="2">
    <source>
        <dbReference type="Proteomes" id="UP000069272"/>
    </source>
</evidence>
<reference evidence="1 2" key="1">
    <citation type="journal article" date="2017" name="G3 (Bethesda)">
        <title>The Physical Genome Mapping of Anopheles albimanus Corrected Scaffold Misassemblies and Identified Interarm Rearrangements in Genus Anopheles.</title>
        <authorList>
            <person name="Artemov G.N."/>
            <person name="Peery A.N."/>
            <person name="Jiang X."/>
            <person name="Tu Z."/>
            <person name="Stegniy V.N."/>
            <person name="Sharakhova M.V."/>
            <person name="Sharakhov I.V."/>
        </authorList>
    </citation>
    <scope>NUCLEOTIDE SEQUENCE [LARGE SCALE GENOMIC DNA]</scope>
    <source>
        <strain evidence="1 2">ALBI9_A</strain>
    </source>
</reference>
<protein>
    <submittedName>
        <fullName evidence="1">Uncharacterized protein</fullName>
    </submittedName>
</protein>